<protein>
    <recommendedName>
        <fullName evidence="6">Glycosyltransferase 2-like domain-containing protein</fullName>
    </recommendedName>
</protein>
<evidence type="ECO:0000256" key="4">
    <source>
        <dbReference type="ARBA" id="ARBA00022679"/>
    </source>
</evidence>
<name>A0A1F6EWD2_9BACT</name>
<gene>
    <name evidence="7" type="ORF">A3B35_02255</name>
</gene>
<keyword evidence="4" id="KW-0808">Transferase</keyword>
<accession>A0A1F6EWD2</accession>
<dbReference type="CDD" id="cd06423">
    <property type="entry name" value="CESA_like"/>
    <property type="match status" value="1"/>
</dbReference>
<keyword evidence="2" id="KW-1003">Cell membrane</keyword>
<dbReference type="InterPro" id="IPR029044">
    <property type="entry name" value="Nucleotide-diphossugar_trans"/>
</dbReference>
<keyword evidence="5" id="KW-0472">Membrane</keyword>
<evidence type="ECO:0000313" key="8">
    <source>
        <dbReference type="Proteomes" id="UP000177215"/>
    </source>
</evidence>
<organism evidence="7 8">
    <name type="scientific">Candidatus Kaiserbacteria bacterium RIFCSPLOWO2_01_FULL_54_24</name>
    <dbReference type="NCBI Taxonomy" id="1798515"/>
    <lineage>
        <taxon>Bacteria</taxon>
        <taxon>Candidatus Kaiseribacteriota</taxon>
    </lineage>
</organism>
<dbReference type="PANTHER" id="PTHR43646">
    <property type="entry name" value="GLYCOSYLTRANSFERASE"/>
    <property type="match status" value="1"/>
</dbReference>
<dbReference type="EMBL" id="MFMC01000004">
    <property type="protein sequence ID" value="OGG77842.1"/>
    <property type="molecule type" value="Genomic_DNA"/>
</dbReference>
<keyword evidence="3" id="KW-0328">Glycosyltransferase</keyword>
<evidence type="ECO:0000256" key="5">
    <source>
        <dbReference type="ARBA" id="ARBA00023136"/>
    </source>
</evidence>
<evidence type="ECO:0000259" key="6">
    <source>
        <dbReference type="Pfam" id="PF00535"/>
    </source>
</evidence>
<dbReference type="InterPro" id="IPR001173">
    <property type="entry name" value="Glyco_trans_2-like"/>
</dbReference>
<dbReference type="STRING" id="1798515.A3B35_02255"/>
<comment type="caution">
    <text evidence="7">The sequence shown here is derived from an EMBL/GenBank/DDBJ whole genome shotgun (WGS) entry which is preliminary data.</text>
</comment>
<dbReference type="Pfam" id="PF00535">
    <property type="entry name" value="Glycos_transf_2"/>
    <property type="match status" value="1"/>
</dbReference>
<dbReference type="GO" id="GO:0005886">
    <property type="term" value="C:plasma membrane"/>
    <property type="evidence" value="ECO:0007669"/>
    <property type="project" value="UniProtKB-SubCell"/>
</dbReference>
<proteinExistence type="predicted"/>
<dbReference type="Proteomes" id="UP000177215">
    <property type="component" value="Unassembled WGS sequence"/>
</dbReference>
<reference evidence="7 8" key="1">
    <citation type="journal article" date="2016" name="Nat. Commun.">
        <title>Thousands of microbial genomes shed light on interconnected biogeochemical processes in an aquifer system.</title>
        <authorList>
            <person name="Anantharaman K."/>
            <person name="Brown C.T."/>
            <person name="Hug L.A."/>
            <person name="Sharon I."/>
            <person name="Castelle C.J."/>
            <person name="Probst A.J."/>
            <person name="Thomas B.C."/>
            <person name="Singh A."/>
            <person name="Wilkins M.J."/>
            <person name="Karaoz U."/>
            <person name="Brodie E.L."/>
            <person name="Williams K.H."/>
            <person name="Hubbard S.S."/>
            <person name="Banfield J.F."/>
        </authorList>
    </citation>
    <scope>NUCLEOTIDE SEQUENCE [LARGE SCALE GENOMIC DNA]</scope>
</reference>
<evidence type="ECO:0000256" key="3">
    <source>
        <dbReference type="ARBA" id="ARBA00022676"/>
    </source>
</evidence>
<feature type="domain" description="Glycosyltransferase 2-like" evidence="6">
    <location>
        <begin position="4"/>
        <end position="164"/>
    </location>
</feature>
<sequence>MKVSIVIPAHNEESVIAKTIENARKLNYPDFEIIVVNNASTDKTGDIARGTGIVVVDEPRKGLLFAREAGRLAAHGELIANLDADCMPDTEWLSRAVPLFNNPRVVAAGGGYDYQDAPKAVRYFFLFVQRFMFVPGNVLFNLLHIGGVLAGGNTFLRASALKEIGGYDTSILFYGEDADTAKRISRVGRIIYTDKLTIPSSGRRFHKQGSLKTIGLYTLMFFKNLLGIKLTNTQE</sequence>
<evidence type="ECO:0000256" key="1">
    <source>
        <dbReference type="ARBA" id="ARBA00004236"/>
    </source>
</evidence>
<evidence type="ECO:0000256" key="2">
    <source>
        <dbReference type="ARBA" id="ARBA00022475"/>
    </source>
</evidence>
<comment type="subcellular location">
    <subcellularLocation>
        <location evidence="1">Cell membrane</location>
    </subcellularLocation>
</comment>
<dbReference type="SUPFAM" id="SSF53448">
    <property type="entry name" value="Nucleotide-diphospho-sugar transferases"/>
    <property type="match status" value="1"/>
</dbReference>
<dbReference type="Gene3D" id="3.90.550.10">
    <property type="entry name" value="Spore Coat Polysaccharide Biosynthesis Protein SpsA, Chain A"/>
    <property type="match status" value="1"/>
</dbReference>
<evidence type="ECO:0000313" key="7">
    <source>
        <dbReference type="EMBL" id="OGG77842.1"/>
    </source>
</evidence>
<dbReference type="PANTHER" id="PTHR43646:SF2">
    <property type="entry name" value="GLYCOSYLTRANSFERASE 2-LIKE DOMAIN-CONTAINING PROTEIN"/>
    <property type="match status" value="1"/>
</dbReference>
<dbReference type="AlphaFoldDB" id="A0A1F6EWD2"/>
<dbReference type="GO" id="GO:0016757">
    <property type="term" value="F:glycosyltransferase activity"/>
    <property type="evidence" value="ECO:0007669"/>
    <property type="project" value="UniProtKB-KW"/>
</dbReference>